<gene>
    <name evidence="9" type="ORF">EOE65_09920</name>
</gene>
<feature type="domain" description="FMN hydroxy acid dehydrogenase" evidence="8">
    <location>
        <begin position="13"/>
        <end position="371"/>
    </location>
</feature>
<keyword evidence="4" id="KW-0560">Oxidoreductase</keyword>
<dbReference type="Pfam" id="PF01070">
    <property type="entry name" value="FMN_dh"/>
    <property type="match status" value="1"/>
</dbReference>
<dbReference type="Gene3D" id="3.20.20.70">
    <property type="entry name" value="Aldolase class I"/>
    <property type="match status" value="1"/>
</dbReference>
<feature type="binding site" evidence="7">
    <location>
        <position position="264"/>
    </location>
    <ligand>
        <name>FMN</name>
        <dbReference type="ChEBI" id="CHEBI:58210"/>
    </ligand>
</feature>
<dbReference type="GO" id="GO:0010181">
    <property type="term" value="F:FMN binding"/>
    <property type="evidence" value="ECO:0007669"/>
    <property type="project" value="InterPro"/>
</dbReference>
<feature type="binding site" evidence="7">
    <location>
        <position position="142"/>
    </location>
    <ligand>
        <name>FMN</name>
        <dbReference type="ChEBI" id="CHEBI:58210"/>
    </ligand>
</feature>
<comment type="cofactor">
    <cofactor evidence="1">
        <name>FMN</name>
        <dbReference type="ChEBI" id="CHEBI:58210"/>
    </cofactor>
</comment>
<feature type="binding site" evidence="7">
    <location>
        <begin position="92"/>
        <end position="94"/>
    </location>
    <ligand>
        <name>FMN</name>
        <dbReference type="ChEBI" id="CHEBI:58210"/>
    </ligand>
</feature>
<feature type="binding site" evidence="7">
    <location>
        <position position="269"/>
    </location>
    <ligand>
        <name>glyoxylate</name>
        <dbReference type="ChEBI" id="CHEBI:36655"/>
    </ligand>
</feature>
<keyword evidence="3 7" id="KW-0288">FMN</keyword>
<name>A0A437Q825_9GAMM</name>
<evidence type="ECO:0000256" key="5">
    <source>
        <dbReference type="ARBA" id="ARBA00024042"/>
    </source>
</evidence>
<dbReference type="InterPro" id="IPR000262">
    <property type="entry name" value="FMN-dep_DH"/>
</dbReference>
<evidence type="ECO:0000256" key="2">
    <source>
        <dbReference type="ARBA" id="ARBA00022630"/>
    </source>
</evidence>
<evidence type="ECO:0000313" key="9">
    <source>
        <dbReference type="EMBL" id="RVU30626.1"/>
    </source>
</evidence>
<comment type="similarity">
    <text evidence="5">Belongs to the FMN-dependent alpha-hydroxy acid dehydrogenase family.</text>
</comment>
<sequence>MEQPQTPLTPLSYIPSEIACAQDYEALAHQFIEPKRLAYIEGGSGHDRTLQLNRDAFQKWGIIPRPFADMAHATTALTLGSHALEHPFLLAPVAYQKLVHPNAELATAQAAAATDTTMVSSTLSSVTMEDIAEHSGAMRWFQLYLQPDEQNTTELVIRAVKSDYQAIVVTVDAAVQSPSIRVLRAGFVMPNEITAANLESQFQKPHEGVSKSRIFSDYMVSAPTFARLEKLIRECPLPVIIKGVLSPQDAAALHDLGAAGIVVSNHGGRTLDGTPASLDLLPAIRDAVGDRFPVLLDSGIRSGSDAFKAIALGADAVLIGRLQVYALSVAGALGVAHMLKLLREEFELCMAMTGCQSVTAIRSTTLHSVMRASC</sequence>
<dbReference type="AlphaFoldDB" id="A0A437Q825"/>
<dbReference type="FunFam" id="3.20.20.70:FF:000029">
    <property type="entry name" value="L-lactate dehydrogenase"/>
    <property type="match status" value="1"/>
</dbReference>
<evidence type="ECO:0000256" key="3">
    <source>
        <dbReference type="ARBA" id="ARBA00022643"/>
    </source>
</evidence>
<feature type="binding site" evidence="7">
    <location>
        <begin position="297"/>
        <end position="301"/>
    </location>
    <ligand>
        <name>FMN</name>
        <dbReference type="ChEBI" id="CHEBI:58210"/>
    </ligand>
</feature>
<dbReference type="InterPro" id="IPR012133">
    <property type="entry name" value="Alpha-hydoxy_acid_DH_FMN"/>
</dbReference>
<feature type="binding site" evidence="7">
    <location>
        <position position="39"/>
    </location>
    <ligand>
        <name>glyoxylate</name>
        <dbReference type="ChEBI" id="CHEBI:36655"/>
    </ligand>
</feature>
<proteinExistence type="inferred from homology"/>
<feature type="binding site" evidence="7">
    <location>
        <position position="170"/>
    </location>
    <ligand>
        <name>FMN</name>
        <dbReference type="ChEBI" id="CHEBI:58210"/>
    </ligand>
</feature>
<dbReference type="GO" id="GO:0016614">
    <property type="term" value="F:oxidoreductase activity, acting on CH-OH group of donors"/>
    <property type="evidence" value="ECO:0007669"/>
    <property type="project" value="UniProtKB-ARBA"/>
</dbReference>
<feature type="binding site" evidence="7">
    <location>
        <position position="121"/>
    </location>
    <ligand>
        <name>FMN</name>
        <dbReference type="ChEBI" id="CHEBI:58210"/>
    </ligand>
</feature>
<evidence type="ECO:0000256" key="1">
    <source>
        <dbReference type="ARBA" id="ARBA00001917"/>
    </source>
</evidence>
<feature type="binding site" evidence="7">
    <location>
        <position position="242"/>
    </location>
    <ligand>
        <name>FMN</name>
        <dbReference type="ChEBI" id="CHEBI:58210"/>
    </ligand>
</feature>
<accession>A0A437Q825</accession>
<dbReference type="PROSITE" id="PS51349">
    <property type="entry name" value="FMN_HYDROXY_ACID_DH_2"/>
    <property type="match status" value="1"/>
</dbReference>
<feature type="binding site" evidence="7">
    <location>
        <begin position="320"/>
        <end position="321"/>
    </location>
    <ligand>
        <name>FMN</name>
        <dbReference type="ChEBI" id="CHEBI:58210"/>
    </ligand>
</feature>
<feature type="binding site" evidence="7">
    <location>
        <position position="144"/>
    </location>
    <ligand>
        <name>glyoxylate</name>
        <dbReference type="ChEBI" id="CHEBI:36655"/>
    </ligand>
</feature>
<dbReference type="RefSeq" id="WP_127694161.1">
    <property type="nucleotide sequence ID" value="NZ_SACQ01000004.1"/>
</dbReference>
<protein>
    <submittedName>
        <fullName evidence="9">Alpha-hydroxy-acid oxidizing protein</fullName>
    </submittedName>
</protein>
<evidence type="ECO:0000313" key="10">
    <source>
        <dbReference type="Proteomes" id="UP000282818"/>
    </source>
</evidence>
<dbReference type="PIRSF" id="PIRSF000138">
    <property type="entry name" value="Al-hdrx_acd_dh"/>
    <property type="match status" value="1"/>
</dbReference>
<dbReference type="InterPro" id="IPR013785">
    <property type="entry name" value="Aldolase_TIM"/>
</dbReference>
<dbReference type="SUPFAM" id="SSF51395">
    <property type="entry name" value="FMN-linked oxidoreductases"/>
    <property type="match status" value="1"/>
</dbReference>
<dbReference type="CDD" id="cd02809">
    <property type="entry name" value="alpha_hydroxyacid_oxid_FMN"/>
    <property type="match status" value="1"/>
</dbReference>
<dbReference type="PANTHER" id="PTHR10578:SF143">
    <property type="entry name" value="FMN-DEPENDENT ALPHA-HYDROXY ACID DEHYDROGENASE PB1A11.03"/>
    <property type="match status" value="1"/>
</dbReference>
<organism evidence="9 10">
    <name type="scientific">Neptunomonas marina</name>
    <dbReference type="NCBI Taxonomy" id="1815562"/>
    <lineage>
        <taxon>Bacteria</taxon>
        <taxon>Pseudomonadati</taxon>
        <taxon>Pseudomonadota</taxon>
        <taxon>Gammaproteobacteria</taxon>
        <taxon>Oceanospirillales</taxon>
        <taxon>Oceanospirillaceae</taxon>
        <taxon>Neptunomonas</taxon>
    </lineage>
</organism>
<feature type="binding site" evidence="7">
    <location>
        <position position="266"/>
    </location>
    <ligand>
        <name>glyoxylate</name>
        <dbReference type="ChEBI" id="CHEBI:36655"/>
    </ligand>
</feature>
<dbReference type="PANTHER" id="PTHR10578">
    <property type="entry name" value="S -2-HYDROXY-ACID OXIDASE-RELATED"/>
    <property type="match status" value="1"/>
</dbReference>
<evidence type="ECO:0000256" key="6">
    <source>
        <dbReference type="PIRSR" id="PIRSR000138-1"/>
    </source>
</evidence>
<dbReference type="InterPro" id="IPR037396">
    <property type="entry name" value="FMN_HAD"/>
</dbReference>
<dbReference type="EMBL" id="SACQ01000004">
    <property type="protein sequence ID" value="RVU30626.1"/>
    <property type="molecule type" value="Genomic_DNA"/>
</dbReference>
<evidence type="ECO:0000259" key="8">
    <source>
        <dbReference type="PROSITE" id="PS51349"/>
    </source>
</evidence>
<keyword evidence="2 7" id="KW-0285">Flavoprotein</keyword>
<reference evidence="9 10" key="1">
    <citation type="submission" date="2019-01" db="EMBL/GenBank/DDBJ databases">
        <authorList>
            <person name="Chen W.-M."/>
        </authorList>
    </citation>
    <scope>NUCLEOTIDE SEQUENCE [LARGE SCALE GENOMIC DNA]</scope>
    <source>
        <strain evidence="9 10">HPM-16</strain>
    </source>
</reference>
<evidence type="ECO:0000256" key="4">
    <source>
        <dbReference type="ARBA" id="ARBA00023002"/>
    </source>
</evidence>
<keyword evidence="10" id="KW-1185">Reference proteome</keyword>
<comment type="caution">
    <text evidence="9">The sequence shown here is derived from an EMBL/GenBank/DDBJ whole genome shotgun (WGS) entry which is preliminary data.</text>
</comment>
<evidence type="ECO:0000256" key="7">
    <source>
        <dbReference type="PIRSR" id="PIRSR000138-2"/>
    </source>
</evidence>
<dbReference type="Proteomes" id="UP000282818">
    <property type="component" value="Unassembled WGS sequence"/>
</dbReference>
<feature type="active site" description="Proton acceptor" evidence="6">
    <location>
        <position position="266"/>
    </location>
</feature>